<name>A0A1F6TU72_9PROT</name>
<protein>
    <recommendedName>
        <fullName evidence="3">Glycosyl transferase family 28 C-terminal domain-containing protein</fullName>
    </recommendedName>
</protein>
<proteinExistence type="predicted"/>
<reference evidence="1 2" key="1">
    <citation type="journal article" date="2016" name="Nat. Commun.">
        <title>Thousands of microbial genomes shed light on interconnected biogeochemical processes in an aquifer system.</title>
        <authorList>
            <person name="Anantharaman K."/>
            <person name="Brown C.T."/>
            <person name="Hug L.A."/>
            <person name="Sharon I."/>
            <person name="Castelle C.J."/>
            <person name="Probst A.J."/>
            <person name="Thomas B.C."/>
            <person name="Singh A."/>
            <person name="Wilkins M.J."/>
            <person name="Karaoz U."/>
            <person name="Brodie E.L."/>
            <person name="Williams K.H."/>
            <person name="Hubbard S.S."/>
            <person name="Banfield J.F."/>
        </authorList>
    </citation>
    <scope>NUCLEOTIDE SEQUENCE [LARGE SCALE GENOMIC DNA]</scope>
</reference>
<gene>
    <name evidence="1" type="ORF">A2151_07230</name>
</gene>
<dbReference type="PANTHER" id="PTHR38134:SF2">
    <property type="entry name" value="GALACTOKINASE"/>
    <property type="match status" value="1"/>
</dbReference>
<sequence length="373" mass="40898">MTHLLVALSAHGYGHAAQTAPVVNALRARLPDLRLTLRTALPRPFLETRFEGEFELIAAADDFGMAMDSALDIALAESACRYVEWHVDWEERVARTAAELAQLAPDLVLANVPYLTLAAARAAAIPAVALCSLNWADIYRHFFGARPEAGRILDQMREAYDSALTFLHPEPGMPMEDLRNRVPIGPIARMGTDRRAELERRLGLSPGTRLVLVALGGIDLHLDMNSWPRIPGVHWLAAASWGAPRPDVSAIEALGTHFTDILRSSDALVGKPGYGSFTEAAVNGVPVLYVSRDEWPEEPYLIRWLQRHGRCLEIGRSALERGLLGGALEALWRLPDVSPPPPSGVAQAADFLRRLLAPDMLAQPAHDRIPVTR</sequence>
<evidence type="ECO:0000313" key="2">
    <source>
        <dbReference type="Proteomes" id="UP000178885"/>
    </source>
</evidence>
<evidence type="ECO:0000313" key="1">
    <source>
        <dbReference type="EMBL" id="OGI48671.1"/>
    </source>
</evidence>
<dbReference type="Gene3D" id="3.40.50.2000">
    <property type="entry name" value="Glycogen Phosphorylase B"/>
    <property type="match status" value="1"/>
</dbReference>
<dbReference type="AlphaFoldDB" id="A0A1F6TU72"/>
<dbReference type="EMBL" id="MFSU01000022">
    <property type="protein sequence ID" value="OGI48671.1"/>
    <property type="molecule type" value="Genomic_DNA"/>
</dbReference>
<dbReference type="InterPro" id="IPR053205">
    <property type="entry name" value="GHMP_kinase_L-arabinokinase"/>
</dbReference>
<dbReference type="Proteomes" id="UP000178885">
    <property type="component" value="Unassembled WGS sequence"/>
</dbReference>
<evidence type="ECO:0008006" key="3">
    <source>
        <dbReference type="Google" id="ProtNLM"/>
    </source>
</evidence>
<dbReference type="PANTHER" id="PTHR38134">
    <property type="entry name" value="SLR1395 PROTEIN"/>
    <property type="match status" value="1"/>
</dbReference>
<dbReference type="SUPFAM" id="SSF53756">
    <property type="entry name" value="UDP-Glycosyltransferase/glycogen phosphorylase"/>
    <property type="match status" value="1"/>
</dbReference>
<accession>A0A1F6TU72</accession>
<comment type="caution">
    <text evidence="1">The sequence shown here is derived from an EMBL/GenBank/DDBJ whole genome shotgun (WGS) entry which is preliminary data.</text>
</comment>
<dbReference type="STRING" id="1817760.A2151_07230"/>
<organism evidence="1 2">
    <name type="scientific">Candidatus Muproteobacteria bacterium RBG_16_65_34</name>
    <dbReference type="NCBI Taxonomy" id="1817760"/>
    <lineage>
        <taxon>Bacteria</taxon>
        <taxon>Pseudomonadati</taxon>
        <taxon>Pseudomonadota</taxon>
        <taxon>Candidatus Muproteobacteria</taxon>
    </lineage>
</organism>